<evidence type="ECO:0000313" key="3">
    <source>
        <dbReference type="EMBL" id="CZR65797.1"/>
    </source>
</evidence>
<proteinExistence type="inferred from homology"/>
<reference evidence="3 4" key="1">
    <citation type="submission" date="2016-03" db="EMBL/GenBank/DDBJ databases">
        <authorList>
            <person name="Ploux O."/>
        </authorList>
    </citation>
    <scope>NUCLEOTIDE SEQUENCE [LARGE SCALE GENOMIC DNA]</scope>
    <source>
        <strain evidence="3 4">UAMH 11012</strain>
    </source>
</reference>
<organism evidence="3 4">
    <name type="scientific">Phialocephala subalpina</name>
    <dbReference type="NCBI Taxonomy" id="576137"/>
    <lineage>
        <taxon>Eukaryota</taxon>
        <taxon>Fungi</taxon>
        <taxon>Dikarya</taxon>
        <taxon>Ascomycota</taxon>
        <taxon>Pezizomycotina</taxon>
        <taxon>Leotiomycetes</taxon>
        <taxon>Helotiales</taxon>
        <taxon>Mollisiaceae</taxon>
        <taxon>Phialocephala</taxon>
        <taxon>Phialocephala fortinii species complex</taxon>
    </lineage>
</organism>
<evidence type="ECO:0000313" key="4">
    <source>
        <dbReference type="Proteomes" id="UP000184330"/>
    </source>
</evidence>
<dbReference type="PANTHER" id="PTHR31834:SF1">
    <property type="entry name" value="INITIATION-SPECIFIC ALPHA-1,6-MANNOSYLTRANSFERASE"/>
    <property type="match status" value="1"/>
</dbReference>
<accession>A0A1L7XLH9</accession>
<keyword evidence="4" id="KW-1185">Reference proteome</keyword>
<keyword evidence="2" id="KW-1133">Transmembrane helix</keyword>
<dbReference type="STRING" id="576137.A0A1L7XLH9"/>
<name>A0A1L7XLH9_9HELO</name>
<dbReference type="SUPFAM" id="SSF53448">
    <property type="entry name" value="Nucleotide-diphospho-sugar transferases"/>
    <property type="match status" value="1"/>
</dbReference>
<dbReference type="GO" id="GO:0006487">
    <property type="term" value="P:protein N-linked glycosylation"/>
    <property type="evidence" value="ECO:0007669"/>
    <property type="project" value="TreeGrafter"/>
</dbReference>
<dbReference type="InterPro" id="IPR039367">
    <property type="entry name" value="Och1-like"/>
</dbReference>
<dbReference type="GO" id="GO:0000009">
    <property type="term" value="F:alpha-1,6-mannosyltransferase activity"/>
    <property type="evidence" value="ECO:0007669"/>
    <property type="project" value="InterPro"/>
</dbReference>
<comment type="similarity">
    <text evidence="1">Belongs to the glycosyltransferase 32 family.</text>
</comment>
<feature type="transmembrane region" description="Helical" evidence="2">
    <location>
        <begin position="64"/>
        <end position="81"/>
    </location>
</feature>
<evidence type="ECO:0000256" key="2">
    <source>
        <dbReference type="SAM" id="Phobius"/>
    </source>
</evidence>
<gene>
    <name evidence="3" type="ORF">PAC_15697</name>
</gene>
<dbReference type="EMBL" id="FJOG01000033">
    <property type="protein sequence ID" value="CZR65797.1"/>
    <property type="molecule type" value="Genomic_DNA"/>
</dbReference>
<dbReference type="Pfam" id="PF04488">
    <property type="entry name" value="Gly_transf_sug"/>
    <property type="match status" value="1"/>
</dbReference>
<dbReference type="Proteomes" id="UP000184330">
    <property type="component" value="Unassembled WGS sequence"/>
</dbReference>
<dbReference type="OrthoDB" id="409543at2759"/>
<keyword evidence="2" id="KW-0812">Transmembrane</keyword>
<evidence type="ECO:0000256" key="1">
    <source>
        <dbReference type="ARBA" id="ARBA00009003"/>
    </source>
</evidence>
<dbReference type="GO" id="GO:0000136">
    <property type="term" value="C:mannan polymerase complex"/>
    <property type="evidence" value="ECO:0007669"/>
    <property type="project" value="TreeGrafter"/>
</dbReference>
<sequence>MDFRDLEKREGIPSPTRARAGVLSTISIISTNDPSQWPFIEKTNSYLETLDLPRWHTRPRITRLLLSILAIAAFLIPPKIWQIYLSFSREAIAGYSMYIHSFISHSPSHTYTLLDSQGALSIISRLSESKTHAHILPLFYAMSRRVMRADFLRYLLLAIEGGVYSDMDTEMVKPLWEWVPDAYKSRTKLIVGLEADQNPPVPGTTYPVQFCQWTLASAPGHPAMWTMVERILDEVKKRPYEIPMKDVDYSDKEVLDITGPAGWTEVVFEYLSLAAGEEVSWRNLTGMRSPRLFGDVLVLPIDAFASGVPHSGASAGGEGGALVRHQFQGSWKGGDR</sequence>
<dbReference type="InterPro" id="IPR029044">
    <property type="entry name" value="Nucleotide-diphossugar_trans"/>
</dbReference>
<dbReference type="PANTHER" id="PTHR31834">
    <property type="entry name" value="INITIATION-SPECIFIC ALPHA-1,6-MANNOSYLTRANSFERASE"/>
    <property type="match status" value="1"/>
</dbReference>
<dbReference type="InterPro" id="IPR007577">
    <property type="entry name" value="GlycoTrfase_DXD_sugar-bd_CS"/>
</dbReference>
<protein>
    <recommendedName>
        <fullName evidence="5">Initiation-specific alpha-1,6-mannosyltransferase</fullName>
    </recommendedName>
</protein>
<evidence type="ECO:0008006" key="5">
    <source>
        <dbReference type="Google" id="ProtNLM"/>
    </source>
</evidence>
<dbReference type="Gene3D" id="3.90.550.20">
    <property type="match status" value="1"/>
</dbReference>
<keyword evidence="2" id="KW-0472">Membrane</keyword>
<dbReference type="AlphaFoldDB" id="A0A1L7XLH9"/>